<gene>
    <name evidence="2" type="ORF">HYN43_003915</name>
</gene>
<protein>
    <submittedName>
        <fullName evidence="2">DoxX family protein</fullName>
    </submittedName>
</protein>
<keyword evidence="3" id="KW-1185">Reference proteome</keyword>
<proteinExistence type="predicted"/>
<evidence type="ECO:0000313" key="3">
    <source>
        <dbReference type="Proteomes" id="UP000270046"/>
    </source>
</evidence>
<name>A0A494VI36_9SPHI</name>
<evidence type="ECO:0000313" key="2">
    <source>
        <dbReference type="EMBL" id="AYL94497.1"/>
    </source>
</evidence>
<keyword evidence="1" id="KW-0812">Transmembrane</keyword>
<reference evidence="2 3" key="1">
    <citation type="submission" date="2018-10" db="EMBL/GenBank/DDBJ databases">
        <title>Genome sequencing of Mucilaginibacter sp. HYN0043.</title>
        <authorList>
            <person name="Kim M."/>
            <person name="Yi H."/>
        </authorList>
    </citation>
    <scope>NUCLEOTIDE SEQUENCE [LARGE SCALE GENOMIC DNA]</scope>
    <source>
        <strain evidence="2 3">HYN0043</strain>
    </source>
</reference>
<dbReference type="AlphaFoldDB" id="A0A494VI36"/>
<dbReference type="Proteomes" id="UP000270046">
    <property type="component" value="Chromosome"/>
</dbReference>
<feature type="transmembrane region" description="Helical" evidence="1">
    <location>
        <begin position="89"/>
        <end position="111"/>
    </location>
</feature>
<dbReference type="KEGG" id="muh:HYN43_003915"/>
<feature type="transmembrane region" description="Helical" evidence="1">
    <location>
        <begin position="61"/>
        <end position="82"/>
    </location>
</feature>
<dbReference type="OrthoDB" id="676158at2"/>
<accession>A0A494VI36</accession>
<dbReference type="RefSeq" id="WP_119408215.1">
    <property type="nucleotide sequence ID" value="NZ_CP032869.1"/>
</dbReference>
<dbReference type="EMBL" id="CP032869">
    <property type="protein sequence ID" value="AYL94497.1"/>
    <property type="molecule type" value="Genomic_DNA"/>
</dbReference>
<keyword evidence="1" id="KW-0472">Membrane</keyword>
<evidence type="ECO:0000256" key="1">
    <source>
        <dbReference type="SAM" id="Phobius"/>
    </source>
</evidence>
<organism evidence="2 3">
    <name type="scientific">Mucilaginibacter celer</name>
    <dbReference type="NCBI Taxonomy" id="2305508"/>
    <lineage>
        <taxon>Bacteria</taxon>
        <taxon>Pseudomonadati</taxon>
        <taxon>Bacteroidota</taxon>
        <taxon>Sphingobacteriia</taxon>
        <taxon>Sphingobacteriales</taxon>
        <taxon>Sphingobacteriaceae</taxon>
        <taxon>Mucilaginibacter</taxon>
    </lineage>
</organism>
<keyword evidence="1" id="KW-1133">Transmembrane helix</keyword>
<sequence>MKNTYHIAQLYLRLALAIGFLLPVADRLGLFGPAGQNGVSWGSWDNFVVYTNTLIPFVNHWVAGVMGFLATVAEASIAVMFIVGFKIRVAALTSFGLTLIFALCMAIFLGFKAPFTYSVWADSAGSLLLASIPVYRWSIDNKYDETDN</sequence>